<feature type="transmembrane region" description="Helical" evidence="1">
    <location>
        <begin position="92"/>
        <end position="115"/>
    </location>
</feature>
<keyword evidence="3" id="KW-1185">Reference proteome</keyword>
<feature type="transmembrane region" description="Helical" evidence="1">
    <location>
        <begin position="152"/>
        <end position="175"/>
    </location>
</feature>
<dbReference type="Proteomes" id="UP000075806">
    <property type="component" value="Unassembled WGS sequence"/>
</dbReference>
<keyword evidence="1" id="KW-0472">Membrane</keyword>
<comment type="caution">
    <text evidence="2">The sequence shown here is derived from an EMBL/GenBank/DDBJ whole genome shotgun (WGS) entry which is preliminary data.</text>
</comment>
<accession>A0A162D0K5</accession>
<dbReference type="OrthoDB" id="9997640at2"/>
<keyword evidence="1" id="KW-1133">Transmembrane helix</keyword>
<gene>
    <name evidence="2" type="ORF">AZF04_10440</name>
</gene>
<reference evidence="2" key="1">
    <citation type="submission" date="2016-02" db="EMBL/GenBank/DDBJ databases">
        <title>Genome sequence of Bacillus trypoxylicola KCTC 13244(T).</title>
        <authorList>
            <person name="Jeong H."/>
            <person name="Park S.-H."/>
            <person name="Choi S.-K."/>
        </authorList>
    </citation>
    <scope>NUCLEOTIDE SEQUENCE [LARGE SCALE GENOMIC DNA]</scope>
    <source>
        <strain evidence="2">KCTC 13244</strain>
    </source>
</reference>
<organism evidence="2 3">
    <name type="scientific">Alkalihalobacillus trypoxylicola</name>
    <dbReference type="NCBI Taxonomy" id="519424"/>
    <lineage>
        <taxon>Bacteria</taxon>
        <taxon>Bacillati</taxon>
        <taxon>Bacillota</taxon>
        <taxon>Bacilli</taxon>
        <taxon>Bacillales</taxon>
        <taxon>Bacillaceae</taxon>
        <taxon>Alkalihalobacillus</taxon>
    </lineage>
</organism>
<dbReference type="RefSeq" id="WP_061949737.1">
    <property type="nucleotide sequence ID" value="NZ_LTAO01000036.1"/>
</dbReference>
<name>A0A162D0K5_9BACI</name>
<proteinExistence type="predicted"/>
<feature type="transmembrane region" description="Helical" evidence="1">
    <location>
        <begin position="6"/>
        <end position="27"/>
    </location>
</feature>
<feature type="transmembrane region" description="Helical" evidence="1">
    <location>
        <begin position="39"/>
        <end position="72"/>
    </location>
</feature>
<dbReference type="EMBL" id="LTAO01000036">
    <property type="protein sequence ID" value="KYG27605.1"/>
    <property type="molecule type" value="Genomic_DNA"/>
</dbReference>
<sequence length="214" mass="24863">MEVIINFGLFFLFVLFIAVLSTLAKKYPFLRSIGKVIKYVLIAIAFLFFILLSIVVYSSLAFITISTFSFFLENPPFLVNGERFNAFMADEAVFKLVVSFGIFYFLINIISIFGFGFLKLHYWVQKLFVTLTTSLATIFIFPLLIQSLFTDVYISVSGGLILVVVILILAISQLIRREKRAYERYRHPFKYYRDRLIPWIKTGKDPGKNDPYNY</sequence>
<protein>
    <submittedName>
        <fullName evidence="2">Uncharacterized protein</fullName>
    </submittedName>
</protein>
<evidence type="ECO:0000313" key="3">
    <source>
        <dbReference type="Proteomes" id="UP000075806"/>
    </source>
</evidence>
<keyword evidence="1" id="KW-0812">Transmembrane</keyword>
<dbReference type="AlphaFoldDB" id="A0A162D0K5"/>
<evidence type="ECO:0000313" key="2">
    <source>
        <dbReference type="EMBL" id="KYG27605.1"/>
    </source>
</evidence>
<feature type="transmembrane region" description="Helical" evidence="1">
    <location>
        <begin position="127"/>
        <end position="146"/>
    </location>
</feature>
<evidence type="ECO:0000256" key="1">
    <source>
        <dbReference type="SAM" id="Phobius"/>
    </source>
</evidence>